<organism evidence="1 2">
    <name type="scientific">Caligus rogercresseyi</name>
    <name type="common">Sea louse</name>
    <dbReference type="NCBI Taxonomy" id="217165"/>
    <lineage>
        <taxon>Eukaryota</taxon>
        <taxon>Metazoa</taxon>
        <taxon>Ecdysozoa</taxon>
        <taxon>Arthropoda</taxon>
        <taxon>Crustacea</taxon>
        <taxon>Multicrustacea</taxon>
        <taxon>Hexanauplia</taxon>
        <taxon>Copepoda</taxon>
        <taxon>Siphonostomatoida</taxon>
        <taxon>Caligidae</taxon>
        <taxon>Caligus</taxon>
    </lineage>
</organism>
<gene>
    <name evidence="1" type="ORF">FKW44_014417</name>
</gene>
<feature type="non-terminal residue" evidence="1">
    <location>
        <position position="59"/>
    </location>
</feature>
<reference evidence="2" key="1">
    <citation type="submission" date="2021-01" db="EMBL/GenBank/DDBJ databases">
        <title>Caligus Genome Assembly.</title>
        <authorList>
            <person name="Gallardo-Escarate C."/>
        </authorList>
    </citation>
    <scope>NUCLEOTIDE SEQUENCE [LARGE SCALE GENOMIC DNA]</scope>
</reference>
<dbReference type="AlphaFoldDB" id="A0A7T8GZI2"/>
<sequence>MDTIKDSLHLGSPLKGPSPSIICCGCAVDQALRALKSFFFLCGGSNSGPLRAKVKNIAR</sequence>
<accession>A0A7T8GZI2</accession>
<name>A0A7T8GZI2_CALRO</name>
<dbReference type="Proteomes" id="UP000595437">
    <property type="component" value="Chromosome 9"/>
</dbReference>
<protein>
    <submittedName>
        <fullName evidence="1">Uncharacterized protein</fullName>
    </submittedName>
</protein>
<proteinExistence type="predicted"/>
<evidence type="ECO:0000313" key="1">
    <source>
        <dbReference type="EMBL" id="QQP40396.1"/>
    </source>
</evidence>
<keyword evidence="2" id="KW-1185">Reference proteome</keyword>
<dbReference type="EMBL" id="CP045898">
    <property type="protein sequence ID" value="QQP40396.1"/>
    <property type="molecule type" value="Genomic_DNA"/>
</dbReference>
<evidence type="ECO:0000313" key="2">
    <source>
        <dbReference type="Proteomes" id="UP000595437"/>
    </source>
</evidence>